<reference evidence="5" key="1">
    <citation type="submission" date="2017-06" db="EMBL/GenBank/DDBJ databases">
        <title>Genome analysis of Fimbriiglobus ruber SP5, the first member of the order Planctomycetales with confirmed chitinolytic capability.</title>
        <authorList>
            <person name="Ravin N.V."/>
            <person name="Rakitin A.L."/>
            <person name="Ivanova A.A."/>
            <person name="Beletsky A.V."/>
            <person name="Kulichevskaya I.S."/>
            <person name="Mardanov A.V."/>
            <person name="Dedysh S.N."/>
        </authorList>
    </citation>
    <scope>NUCLEOTIDE SEQUENCE [LARGE SCALE GENOMIC DNA]</scope>
    <source>
        <strain evidence="5">SP5</strain>
    </source>
</reference>
<feature type="compositionally biased region" description="Pro residues" evidence="2">
    <location>
        <begin position="772"/>
        <end position="782"/>
    </location>
</feature>
<feature type="transmembrane region" description="Helical" evidence="3">
    <location>
        <begin position="59"/>
        <end position="78"/>
    </location>
</feature>
<accession>A0A225DX25</accession>
<dbReference type="RefSeq" id="WP_088253946.1">
    <property type="nucleotide sequence ID" value="NZ_NIDE01000004.1"/>
</dbReference>
<comment type="caution">
    <text evidence="4">The sequence shown here is derived from an EMBL/GenBank/DDBJ whole genome shotgun (WGS) entry which is preliminary data.</text>
</comment>
<feature type="region of interest" description="Disordered" evidence="2">
    <location>
        <begin position="919"/>
        <end position="946"/>
    </location>
</feature>
<keyword evidence="5" id="KW-1185">Reference proteome</keyword>
<name>A0A225DX25_9BACT</name>
<protein>
    <submittedName>
        <fullName evidence="4">Proline-rich protein</fullName>
    </submittedName>
</protein>
<evidence type="ECO:0000256" key="1">
    <source>
        <dbReference type="SAM" id="Coils"/>
    </source>
</evidence>
<sequence>MPAIELRPAFRQRVRALTRQMWALHVGRGVARTAVVAVALVTALAAVDYFVELPVLARAALFVPGAVVVAVLAARWVVRPALTWGRARVAVVLEALFPRLGQRLRTALEHGPRSADELARAGVAPGLVAALEEETAEKVKPLPFQAALPVRPMVLAGVAGAVCIAALVFSASQAPEWRTALGRVMLSPDPYTALSVSTSADTVDEGADVNVHATLTGRTRPAVVLHVRPLGESEWRDETMDEADGGFSARLPKLRSSVEFFVSAGPDSTPVQQITVRRYLKITGTRVEVRSPDYTGVAPVTHEIGSFSAVQGSTARFQFELDRPPAAAALVVKEPGKSAASRRIDMTVRDREVSVELPLAADIEYSVDARDAAGVPVVANRARVRVTADQPPAVWFEEPTESMEVHTLAEVLMRARARDDFGVSKVGIVFQVNNEEERTLVVQDVKEPFQRTAAAGQMLLLEQFLLTEKDCVAYYAFAEDNHPGTPQRVTTELRFIDIRPFKRTYKVFDAPDAPPGPQRELIFLDEVIARQRFNLNQTIRLETRSKARLDVAQVDKVAAFENKLATQTHDLADFLAGLGADGTALLTQAEETMLSAVDSLQGAKFTTALAQERDALRYLMEARNTVQQSLPKLSKAARAQARAFDRIQRQKLRRQDEKAETLAAIANELGQLASQEDDVFQMLAVAGNAGGAGGKASDPMKTPPAADKPGTPDQAKPAPAADKPDPNKPGAGKPDPEKPDPNKPGSGQPDPEKPDPNKPGAGKPDPEKPDPNKPAPGTPDPTKPAGDKPAPGAPDPAKPAEGDKPGPGSMPPVKPDEASDPIRERQDEIAARASVLDKTAASAKGLTELAKKRIADAAKAANGAADALGQQNRADAKKDAEGARDLFRLAAKQVAALAAEEAAQQLAAARDLANDIALQTAPPTDPQAGGMGGSSDDKKMGLGGAAEQAKTLKDVLEQIAGAGSESSAEAARRAGTLLKQEDLGAAIGRLEKPGAGADKTERQDLAERFAALGQKLDQAHRELIAPRLEELAKLEREAAELAQRLGAAGDDTASERVRPLIAEFVEKLDKARLGELVGPELREGIRGASGVAAAAGYARKLAVVREKLVAKLQEFVAGDRYTTGGEAVPPEYRELVDRYLRALSAGSTK</sequence>
<feature type="transmembrane region" description="Helical" evidence="3">
    <location>
        <begin position="21"/>
        <end position="47"/>
    </location>
</feature>
<dbReference type="Proteomes" id="UP000214646">
    <property type="component" value="Unassembled WGS sequence"/>
</dbReference>
<feature type="compositionally biased region" description="Low complexity" evidence="2">
    <location>
        <begin position="712"/>
        <end position="721"/>
    </location>
</feature>
<evidence type="ECO:0000256" key="3">
    <source>
        <dbReference type="SAM" id="Phobius"/>
    </source>
</evidence>
<keyword evidence="3" id="KW-0812">Transmembrane</keyword>
<evidence type="ECO:0000313" key="4">
    <source>
        <dbReference type="EMBL" id="OWK43038.1"/>
    </source>
</evidence>
<gene>
    <name evidence="4" type="ORF">FRUB_02637</name>
</gene>
<evidence type="ECO:0000313" key="5">
    <source>
        <dbReference type="Proteomes" id="UP000214646"/>
    </source>
</evidence>
<feature type="region of interest" description="Disordered" evidence="2">
    <location>
        <begin position="689"/>
        <end position="829"/>
    </location>
</feature>
<organism evidence="4 5">
    <name type="scientific">Fimbriiglobus ruber</name>
    <dbReference type="NCBI Taxonomy" id="1908690"/>
    <lineage>
        <taxon>Bacteria</taxon>
        <taxon>Pseudomonadati</taxon>
        <taxon>Planctomycetota</taxon>
        <taxon>Planctomycetia</taxon>
        <taxon>Gemmatales</taxon>
        <taxon>Gemmataceae</taxon>
        <taxon>Fimbriiglobus</taxon>
    </lineage>
</organism>
<keyword evidence="1" id="KW-0175">Coiled coil</keyword>
<dbReference type="OrthoDB" id="220911at2"/>
<keyword evidence="3" id="KW-1133">Transmembrane helix</keyword>
<feature type="region of interest" description="Disordered" evidence="2">
    <location>
        <begin position="858"/>
        <end position="879"/>
    </location>
</feature>
<evidence type="ECO:0000256" key="2">
    <source>
        <dbReference type="SAM" id="MobiDB-lite"/>
    </source>
</evidence>
<keyword evidence="3" id="KW-0472">Membrane</keyword>
<feature type="compositionally biased region" description="Basic and acidic residues" evidence="2">
    <location>
        <begin position="814"/>
        <end position="829"/>
    </location>
</feature>
<feature type="coiled-coil region" evidence="1">
    <location>
        <begin position="1002"/>
        <end position="1051"/>
    </location>
</feature>
<dbReference type="EMBL" id="NIDE01000004">
    <property type="protein sequence ID" value="OWK43038.1"/>
    <property type="molecule type" value="Genomic_DNA"/>
</dbReference>
<feature type="compositionally biased region" description="Low complexity" evidence="2">
    <location>
        <begin position="858"/>
        <end position="867"/>
    </location>
</feature>
<proteinExistence type="predicted"/>
<feature type="transmembrane region" description="Helical" evidence="3">
    <location>
        <begin position="153"/>
        <end position="171"/>
    </location>
</feature>
<dbReference type="AlphaFoldDB" id="A0A225DX25"/>